<organism evidence="3 4">
    <name type="scientific">Candidatus Flavonifractor intestinipullorum</name>
    <dbReference type="NCBI Taxonomy" id="2838587"/>
    <lineage>
        <taxon>Bacteria</taxon>
        <taxon>Bacillati</taxon>
        <taxon>Bacillota</taxon>
        <taxon>Clostridia</taxon>
        <taxon>Eubacteriales</taxon>
        <taxon>Oscillospiraceae</taxon>
        <taxon>Flavonifractor</taxon>
    </lineage>
</organism>
<dbReference type="AlphaFoldDB" id="A0A9D2MAY4"/>
<evidence type="ECO:0000256" key="2">
    <source>
        <dbReference type="SAM" id="SignalP"/>
    </source>
</evidence>
<reference evidence="3" key="1">
    <citation type="journal article" date="2021" name="PeerJ">
        <title>Extensive microbial diversity within the chicken gut microbiome revealed by metagenomics and culture.</title>
        <authorList>
            <person name="Gilroy R."/>
            <person name="Ravi A."/>
            <person name="Getino M."/>
            <person name="Pursley I."/>
            <person name="Horton D.L."/>
            <person name="Alikhan N.F."/>
            <person name="Baker D."/>
            <person name="Gharbi K."/>
            <person name="Hall N."/>
            <person name="Watson M."/>
            <person name="Adriaenssens E.M."/>
            <person name="Foster-Nyarko E."/>
            <person name="Jarju S."/>
            <person name="Secka A."/>
            <person name="Antonio M."/>
            <person name="Oren A."/>
            <person name="Chaudhuri R.R."/>
            <person name="La Ragione R."/>
            <person name="Hildebrand F."/>
            <person name="Pallen M.J."/>
        </authorList>
    </citation>
    <scope>NUCLEOTIDE SEQUENCE</scope>
    <source>
        <strain evidence="3">CHK189-11263</strain>
    </source>
</reference>
<dbReference type="Proteomes" id="UP000824208">
    <property type="component" value="Unassembled WGS sequence"/>
</dbReference>
<evidence type="ECO:0000313" key="4">
    <source>
        <dbReference type="Proteomes" id="UP000824208"/>
    </source>
</evidence>
<feature type="signal peptide" evidence="2">
    <location>
        <begin position="1"/>
        <end position="24"/>
    </location>
</feature>
<feature type="region of interest" description="Disordered" evidence="1">
    <location>
        <begin position="22"/>
        <end position="77"/>
    </location>
</feature>
<proteinExistence type="predicted"/>
<evidence type="ECO:0000256" key="1">
    <source>
        <dbReference type="SAM" id="MobiDB-lite"/>
    </source>
</evidence>
<sequence length="235" mass="25275">MSGRGFASLLVLALLTGCSGGVSPAASGGPAETPEPSAPEPPVSEAPEISEAPEVSETPEVSATPEVSETPEPDPLFSTLPDEFTFSSGAGAWCTYLFLEDDGSFYGSYHDSDMGVQGEEYPYGTVSRCEFQGKFAPPEQVDEYTWSTHVEELELAAEPGTVTYEDGVRYIDSEPYGLNDVDEVLIYLPGLPKADAPEKFVSWTPNFWHSDRATAFDAYGLYNVNGEQGFLGLPD</sequence>
<dbReference type="EMBL" id="DWYC01000048">
    <property type="protein sequence ID" value="HJB56840.1"/>
    <property type="molecule type" value="Genomic_DNA"/>
</dbReference>
<feature type="chain" id="PRO_5039109640" description="Lipoprotein" evidence="2">
    <location>
        <begin position="25"/>
        <end position="235"/>
    </location>
</feature>
<keyword evidence="2" id="KW-0732">Signal</keyword>
<reference evidence="3" key="2">
    <citation type="submission" date="2021-04" db="EMBL/GenBank/DDBJ databases">
        <authorList>
            <person name="Gilroy R."/>
        </authorList>
    </citation>
    <scope>NUCLEOTIDE SEQUENCE</scope>
    <source>
        <strain evidence="3">CHK189-11263</strain>
    </source>
</reference>
<gene>
    <name evidence="3" type="ORF">H9714_04730</name>
</gene>
<evidence type="ECO:0008006" key="5">
    <source>
        <dbReference type="Google" id="ProtNLM"/>
    </source>
</evidence>
<accession>A0A9D2MAY4</accession>
<feature type="compositionally biased region" description="Low complexity" evidence="1">
    <location>
        <begin position="22"/>
        <end position="35"/>
    </location>
</feature>
<name>A0A9D2MAY4_9FIRM</name>
<dbReference type="PROSITE" id="PS51257">
    <property type="entry name" value="PROKAR_LIPOPROTEIN"/>
    <property type="match status" value="1"/>
</dbReference>
<evidence type="ECO:0000313" key="3">
    <source>
        <dbReference type="EMBL" id="HJB56840.1"/>
    </source>
</evidence>
<feature type="compositionally biased region" description="Low complexity" evidence="1">
    <location>
        <begin position="45"/>
        <end position="56"/>
    </location>
</feature>
<protein>
    <recommendedName>
        <fullName evidence="5">Lipoprotein</fullName>
    </recommendedName>
</protein>
<comment type="caution">
    <text evidence="3">The sequence shown here is derived from an EMBL/GenBank/DDBJ whole genome shotgun (WGS) entry which is preliminary data.</text>
</comment>